<dbReference type="Gene3D" id="2.60.40.10">
    <property type="entry name" value="Immunoglobulins"/>
    <property type="match status" value="1"/>
</dbReference>
<evidence type="ECO:0000259" key="3">
    <source>
        <dbReference type="Pfam" id="PF19077"/>
    </source>
</evidence>
<dbReference type="InterPro" id="IPR016047">
    <property type="entry name" value="M23ase_b-sheet_dom"/>
</dbReference>
<evidence type="ECO:0000259" key="2">
    <source>
        <dbReference type="Pfam" id="PF01551"/>
    </source>
</evidence>
<reference evidence="4 5" key="2">
    <citation type="journal article" date="2016" name="Int. J. Syst. Evol. Microbiol.">
        <title>Flavisolibacter tropicus sp. nov., isolated from tropical soil.</title>
        <authorList>
            <person name="Lee J.J."/>
            <person name="Kang M.S."/>
            <person name="Kim G.S."/>
            <person name="Lee C.S."/>
            <person name="Lim S."/>
            <person name="Lee J."/>
            <person name="Roh S.H."/>
            <person name="Kang H."/>
            <person name="Ha J.M."/>
            <person name="Bae S."/>
            <person name="Jung H.Y."/>
            <person name="Kim M.K."/>
        </authorList>
    </citation>
    <scope>NUCLEOTIDE SEQUENCE [LARGE SCALE GENOMIC DNA]</scope>
    <source>
        <strain evidence="4 5">LCS9</strain>
    </source>
</reference>
<accession>A0A172U2U4</accession>
<dbReference type="Gene3D" id="2.70.70.10">
    <property type="entry name" value="Glucose Permease (Domain IIA)"/>
    <property type="match status" value="1"/>
</dbReference>
<dbReference type="SUPFAM" id="SSF51261">
    <property type="entry name" value="Duplicated hybrid motif"/>
    <property type="match status" value="2"/>
</dbReference>
<feature type="signal peptide" evidence="1">
    <location>
        <begin position="1"/>
        <end position="21"/>
    </location>
</feature>
<gene>
    <name evidence="4" type="ORF">SY85_18890</name>
</gene>
<dbReference type="STRING" id="1492898.SY85_18890"/>
<dbReference type="InterPro" id="IPR044016">
    <property type="entry name" value="Big_13"/>
</dbReference>
<dbReference type="AlphaFoldDB" id="A0A172U2U4"/>
<feature type="domain" description="M23ase beta-sheet core" evidence="2">
    <location>
        <begin position="54"/>
        <end position="121"/>
    </location>
</feature>
<dbReference type="InterPro" id="IPR013783">
    <property type="entry name" value="Ig-like_fold"/>
</dbReference>
<keyword evidence="5" id="KW-1185">Reference proteome</keyword>
<dbReference type="InterPro" id="IPR050570">
    <property type="entry name" value="Cell_wall_metabolism_enzyme"/>
</dbReference>
<proteinExistence type="predicted"/>
<dbReference type="Pfam" id="PF19077">
    <property type="entry name" value="Big_13"/>
    <property type="match status" value="1"/>
</dbReference>
<dbReference type="PANTHER" id="PTHR21666:SF270">
    <property type="entry name" value="MUREIN HYDROLASE ACTIVATOR ENVC"/>
    <property type="match status" value="1"/>
</dbReference>
<dbReference type="Pfam" id="PF01551">
    <property type="entry name" value="Peptidase_M23"/>
    <property type="match status" value="1"/>
</dbReference>
<dbReference type="CDD" id="cd12797">
    <property type="entry name" value="M23_peptidase"/>
    <property type="match status" value="1"/>
</dbReference>
<dbReference type="InterPro" id="IPR011055">
    <property type="entry name" value="Dup_hybrid_motif"/>
</dbReference>
<organism evidence="4 5">
    <name type="scientific">Flavisolibacter tropicus</name>
    <dbReference type="NCBI Taxonomy" id="1492898"/>
    <lineage>
        <taxon>Bacteria</taxon>
        <taxon>Pseudomonadati</taxon>
        <taxon>Bacteroidota</taxon>
        <taxon>Chitinophagia</taxon>
        <taxon>Chitinophagales</taxon>
        <taxon>Chitinophagaceae</taxon>
        <taxon>Flavisolibacter</taxon>
    </lineage>
</organism>
<name>A0A172U2U4_9BACT</name>
<feature type="chain" id="PRO_5008001596" description="Peptidase M23 domain-containing protein" evidence="1">
    <location>
        <begin position="22"/>
        <end position="570"/>
    </location>
</feature>
<dbReference type="GO" id="GO:0004222">
    <property type="term" value="F:metalloendopeptidase activity"/>
    <property type="evidence" value="ECO:0007669"/>
    <property type="project" value="TreeGrafter"/>
</dbReference>
<evidence type="ECO:0000313" key="4">
    <source>
        <dbReference type="EMBL" id="ANE53606.1"/>
    </source>
</evidence>
<keyword evidence="1" id="KW-0732">Signal</keyword>
<evidence type="ECO:0008006" key="6">
    <source>
        <dbReference type="Google" id="ProtNLM"/>
    </source>
</evidence>
<evidence type="ECO:0000313" key="5">
    <source>
        <dbReference type="Proteomes" id="UP000077177"/>
    </source>
</evidence>
<dbReference type="Proteomes" id="UP000077177">
    <property type="component" value="Chromosome"/>
</dbReference>
<evidence type="ECO:0000256" key="1">
    <source>
        <dbReference type="SAM" id="SignalP"/>
    </source>
</evidence>
<dbReference type="EMBL" id="CP011390">
    <property type="protein sequence ID" value="ANE53606.1"/>
    <property type="molecule type" value="Genomic_DNA"/>
</dbReference>
<dbReference type="PANTHER" id="PTHR21666">
    <property type="entry name" value="PEPTIDASE-RELATED"/>
    <property type="match status" value="1"/>
</dbReference>
<feature type="domain" description="Bacterial Ig-like" evidence="3">
    <location>
        <begin position="509"/>
        <end position="568"/>
    </location>
</feature>
<sequence length="570" mass="63868">MMTMLKSCLAGCLLFSATLQAQVANYPKGYFRNPLNIPMQLVANFGELRTNHWHMGLDIRTQQKENLPVYAAADGYIARIKIEPFGFGRAIYINHPNGLTTLYAHLNDFAPAIEQWVKEQQYKQQSWAVELTPPPSLFKLAKGDFIAYSGNTGGSQGPHVHFEIRETATEKCLNPLLFGFPIADAVPPSLVRLGMYDRNRSVYAQSPQLIGLRKTGTGLYNLVKAAPIKVGTDRISFALGAVDYFTGSTNPNGIYSARILLDNVLQSEFILDTISYNDTRYMNAHIDYRYEALVGPYLQHLSRMPGDITNIYTVTPTEGVLQLNDTAVHTVRIEVRDAAQNLSTLNFDVQYDARLARTTAVTGEKWYPQQVNVFEATDFEVFSTENTLYDTVNVAYNANTATYASSSASISPLHTFLQPSIPSHDNITVRLKITSPLSSEAMDRIVIKNVSGSRTYVAKALPQRGDWVSAKFRQFGTFQAFLDTIPPTINAPQADLSRATRLVFTPKDNFNEIKSFRAEVDGQWLRFTNDKGKVWSYKFDEKFPAGQHELKVTVEDEAGNVTTQSWQVTR</sequence>
<reference evidence="5" key="1">
    <citation type="submission" date="2015-01" db="EMBL/GenBank/DDBJ databases">
        <title>Flavisolibacter sp./LCS9/ whole genome sequencing.</title>
        <authorList>
            <person name="Kim M.K."/>
            <person name="Srinivasan S."/>
            <person name="Lee J.-J."/>
        </authorList>
    </citation>
    <scope>NUCLEOTIDE SEQUENCE [LARGE SCALE GENOMIC DNA]</scope>
    <source>
        <strain evidence="5">LCS9</strain>
    </source>
</reference>
<dbReference type="KEGG" id="fla:SY85_18890"/>
<protein>
    <recommendedName>
        <fullName evidence="6">Peptidase M23 domain-containing protein</fullName>
    </recommendedName>
</protein>